<evidence type="ECO:0000313" key="2">
    <source>
        <dbReference type="Proteomes" id="UP000251341"/>
    </source>
</evidence>
<name>A0A315EKX1_9BURK</name>
<dbReference type="SUPFAM" id="SSF46689">
    <property type="entry name" value="Homeodomain-like"/>
    <property type="match status" value="1"/>
</dbReference>
<comment type="caution">
    <text evidence="1">The sequence shown here is derived from an EMBL/GenBank/DDBJ whole genome shotgun (WGS) entry which is preliminary data.</text>
</comment>
<dbReference type="InterPro" id="IPR002514">
    <property type="entry name" value="Transposase_8"/>
</dbReference>
<sequence>METMEQFSIGARPGRREYSKEFKAELLAKCQEPGASIGGVAIAHGLHPNMLHRWMREARLARALSCRADAEPPAAFVPIPLAAVITPCGSEPPVTEAVQLRLQRGEVVVNLQCPLSQCGALLREILR</sequence>
<dbReference type="GO" id="GO:0003677">
    <property type="term" value="F:DNA binding"/>
    <property type="evidence" value="ECO:0007669"/>
    <property type="project" value="InterPro"/>
</dbReference>
<dbReference type="AlphaFoldDB" id="A0A315EKX1"/>
<evidence type="ECO:0000313" key="1">
    <source>
        <dbReference type="EMBL" id="PUE58550.1"/>
    </source>
</evidence>
<organism evidence="1 2">
    <name type="scientific">Limnohabitans curvus</name>
    <dbReference type="NCBI Taxonomy" id="323423"/>
    <lineage>
        <taxon>Bacteria</taxon>
        <taxon>Pseudomonadati</taxon>
        <taxon>Pseudomonadota</taxon>
        <taxon>Betaproteobacteria</taxon>
        <taxon>Burkholderiales</taxon>
        <taxon>Comamonadaceae</taxon>
        <taxon>Limnohabitans</taxon>
    </lineage>
</organism>
<proteinExistence type="predicted"/>
<dbReference type="EMBL" id="NESP01000001">
    <property type="protein sequence ID" value="PUE58550.1"/>
    <property type="molecule type" value="Genomic_DNA"/>
</dbReference>
<dbReference type="Proteomes" id="UP000251341">
    <property type="component" value="Unassembled WGS sequence"/>
</dbReference>
<evidence type="ECO:0008006" key="3">
    <source>
        <dbReference type="Google" id="ProtNLM"/>
    </source>
</evidence>
<keyword evidence="2" id="KW-1185">Reference proteome</keyword>
<reference evidence="1 2" key="1">
    <citation type="submission" date="2017-04" db="EMBL/GenBank/DDBJ databases">
        <title>Unexpected and diverse lifestyles within the genus Limnohabitans.</title>
        <authorList>
            <person name="Kasalicky V."/>
            <person name="Mehrshad M."/>
            <person name="Andrei S.-A."/>
            <person name="Salcher M."/>
            <person name="Kratochvilova H."/>
            <person name="Simek K."/>
            <person name="Ghai R."/>
        </authorList>
    </citation>
    <scope>NUCLEOTIDE SEQUENCE [LARGE SCALE GENOMIC DNA]</scope>
    <source>
        <strain evidence="1 2">MWH-C5</strain>
    </source>
</reference>
<gene>
    <name evidence="1" type="ORF">B9Z44_02400</name>
</gene>
<dbReference type="NCBIfam" id="NF047595">
    <property type="entry name" value="IS66_ISRel24_TnpA"/>
    <property type="match status" value="1"/>
</dbReference>
<protein>
    <recommendedName>
        <fullName evidence="3">Transposase</fullName>
    </recommendedName>
</protein>
<dbReference type="Pfam" id="PF01527">
    <property type="entry name" value="HTH_Tnp_1"/>
    <property type="match status" value="1"/>
</dbReference>
<dbReference type="InterPro" id="IPR009057">
    <property type="entry name" value="Homeodomain-like_sf"/>
</dbReference>
<accession>A0A315EKX1</accession>
<dbReference type="GO" id="GO:0004803">
    <property type="term" value="F:transposase activity"/>
    <property type="evidence" value="ECO:0007669"/>
    <property type="project" value="InterPro"/>
</dbReference>
<dbReference type="GO" id="GO:0006313">
    <property type="term" value="P:DNA transposition"/>
    <property type="evidence" value="ECO:0007669"/>
    <property type="project" value="InterPro"/>
</dbReference>